<gene>
    <name evidence="8" type="ORF">SAMN06265182_0406</name>
</gene>
<evidence type="ECO:0000313" key="9">
    <source>
        <dbReference type="Proteomes" id="UP000219036"/>
    </source>
</evidence>
<keyword evidence="4" id="KW-0501">Molybdenum cofactor biosynthesis</keyword>
<proteinExistence type="predicted"/>
<dbReference type="InterPro" id="IPR002820">
    <property type="entry name" value="Mopterin_CF_biosynth-C_dom"/>
</dbReference>
<keyword evidence="5" id="KW-0456">Lyase</keyword>
<protein>
    <recommendedName>
        <fullName evidence="3">cyclic pyranopterin monophosphate synthase</fullName>
        <ecNumber evidence="3">4.6.1.17</ecNumber>
    </recommendedName>
</protein>
<dbReference type="PANTHER" id="PTHR43764:SF1">
    <property type="entry name" value="MOLYBDOPTERIN MOLYBDOTRANSFERASE"/>
    <property type="match status" value="1"/>
</dbReference>
<organism evidence="8 9">
    <name type="scientific">Persephonella hydrogeniphila</name>
    <dbReference type="NCBI Taxonomy" id="198703"/>
    <lineage>
        <taxon>Bacteria</taxon>
        <taxon>Pseudomonadati</taxon>
        <taxon>Aquificota</taxon>
        <taxon>Aquificia</taxon>
        <taxon>Aquificales</taxon>
        <taxon>Hydrogenothermaceae</taxon>
        <taxon>Persephonella</taxon>
    </lineage>
</organism>
<evidence type="ECO:0000256" key="2">
    <source>
        <dbReference type="ARBA" id="ARBA00005046"/>
    </source>
</evidence>
<dbReference type="Proteomes" id="UP000219036">
    <property type="component" value="Unassembled WGS sequence"/>
</dbReference>
<dbReference type="CDD" id="cd00886">
    <property type="entry name" value="MogA_MoaB"/>
    <property type="match status" value="1"/>
</dbReference>
<dbReference type="NCBIfam" id="TIGR00581">
    <property type="entry name" value="moaC"/>
    <property type="match status" value="1"/>
</dbReference>
<dbReference type="Gene3D" id="3.40.980.10">
    <property type="entry name" value="MoaB/Mog-like domain"/>
    <property type="match status" value="1"/>
</dbReference>
<dbReference type="InterPro" id="IPR012247">
    <property type="entry name" value="MoaC_MogA"/>
</dbReference>
<dbReference type="EMBL" id="OBEI01000001">
    <property type="protein sequence ID" value="SNZ03541.1"/>
    <property type="molecule type" value="Genomic_DNA"/>
</dbReference>
<comment type="pathway">
    <text evidence="2">Cofactor biosynthesis; molybdopterin biosynthesis.</text>
</comment>
<evidence type="ECO:0000256" key="3">
    <source>
        <dbReference type="ARBA" id="ARBA00012575"/>
    </source>
</evidence>
<dbReference type="GO" id="GO:0061799">
    <property type="term" value="F:cyclic pyranopterin monophosphate synthase activity"/>
    <property type="evidence" value="ECO:0007669"/>
    <property type="project" value="UniProtKB-EC"/>
</dbReference>
<dbReference type="InterPro" id="IPR023045">
    <property type="entry name" value="MoaC"/>
</dbReference>
<evidence type="ECO:0000259" key="7">
    <source>
        <dbReference type="SMART" id="SM00852"/>
    </source>
</evidence>
<accession>A0A285N748</accession>
<dbReference type="UniPathway" id="UPA00344"/>
<dbReference type="RefSeq" id="WP_096999593.1">
    <property type="nucleotide sequence ID" value="NZ_OBEI01000001.1"/>
</dbReference>
<dbReference type="SMART" id="SM00852">
    <property type="entry name" value="MoCF_biosynth"/>
    <property type="match status" value="1"/>
</dbReference>
<reference evidence="9" key="1">
    <citation type="submission" date="2017-09" db="EMBL/GenBank/DDBJ databases">
        <authorList>
            <person name="Varghese N."/>
            <person name="Submissions S."/>
        </authorList>
    </citation>
    <scope>NUCLEOTIDE SEQUENCE [LARGE SCALE GENOMIC DNA]</scope>
    <source>
        <strain evidence="9">DSM 15103</strain>
    </source>
</reference>
<dbReference type="GO" id="GO:0006777">
    <property type="term" value="P:Mo-molybdopterin cofactor biosynthetic process"/>
    <property type="evidence" value="ECO:0007669"/>
    <property type="project" value="UniProtKB-KW"/>
</dbReference>
<sequence>MGFKPVDVSGKFETIRTAKAEGKIYLSPESVQMIKENRVPKGDVLLASQMAGLLGTKRTADILPFCHNIMIDHVVVDTQLQEDGVYVTAEVKCVGRTGVEMEALTAVSAALLNVYDMLKAFDKNMIISDIKLVSKKGGKSDWAEDLSGLKCAVITLSDTCYKGEAEDRSGKTAIDIIENEFSGDVVHYKVLPDDKDMIVDELKSMTDKVDIIFTTGGTGFSQRDVTPEATKEVIRKEMIGFSEAMRIVGIKFTPKSLLSRGVCGILGDATLVVNLPGSTGGVKDNIRLVAPLLKHAIRMAKGEKKH</sequence>
<dbReference type="NCBIfam" id="NF002947">
    <property type="entry name" value="PRK03604.1"/>
    <property type="match status" value="1"/>
</dbReference>
<evidence type="ECO:0000256" key="4">
    <source>
        <dbReference type="ARBA" id="ARBA00023150"/>
    </source>
</evidence>
<dbReference type="InterPro" id="IPR001453">
    <property type="entry name" value="MoaB/Mog_dom"/>
</dbReference>
<dbReference type="SUPFAM" id="SSF55040">
    <property type="entry name" value="Molybdenum cofactor biosynthesis protein C, MoaC"/>
    <property type="match status" value="1"/>
</dbReference>
<dbReference type="Pfam" id="PF00994">
    <property type="entry name" value="MoCF_biosynth"/>
    <property type="match status" value="1"/>
</dbReference>
<dbReference type="AlphaFoldDB" id="A0A285N748"/>
<dbReference type="Gene3D" id="3.30.70.640">
    <property type="entry name" value="Molybdopterin cofactor biosynthesis C (MoaC) domain"/>
    <property type="match status" value="1"/>
</dbReference>
<dbReference type="CDD" id="cd01420">
    <property type="entry name" value="MoaC_PE"/>
    <property type="match status" value="1"/>
</dbReference>
<keyword evidence="9" id="KW-1185">Reference proteome</keyword>
<evidence type="ECO:0000256" key="5">
    <source>
        <dbReference type="ARBA" id="ARBA00023239"/>
    </source>
</evidence>
<evidence type="ECO:0000313" key="8">
    <source>
        <dbReference type="EMBL" id="SNZ03541.1"/>
    </source>
</evidence>
<dbReference type="OrthoDB" id="9794429at2"/>
<dbReference type="NCBIfam" id="NF006870">
    <property type="entry name" value="PRK09364.1"/>
    <property type="match status" value="1"/>
</dbReference>
<dbReference type="PIRSF" id="PIRSF036594">
    <property type="entry name" value="MoaC_MogA"/>
    <property type="match status" value="1"/>
</dbReference>
<evidence type="ECO:0000256" key="6">
    <source>
        <dbReference type="ARBA" id="ARBA00055087"/>
    </source>
</evidence>
<evidence type="ECO:0000256" key="1">
    <source>
        <dbReference type="ARBA" id="ARBA00001637"/>
    </source>
</evidence>
<dbReference type="InterPro" id="IPR047594">
    <property type="entry name" value="MoaC_bact/euk"/>
</dbReference>
<comment type="catalytic activity">
    <reaction evidence="1">
        <text>(8S)-3',8-cyclo-7,8-dihydroguanosine 5'-triphosphate = cyclic pyranopterin phosphate + diphosphate</text>
        <dbReference type="Rhea" id="RHEA:49580"/>
        <dbReference type="ChEBI" id="CHEBI:33019"/>
        <dbReference type="ChEBI" id="CHEBI:59648"/>
        <dbReference type="ChEBI" id="CHEBI:131766"/>
        <dbReference type="EC" id="4.6.1.17"/>
    </reaction>
</comment>
<dbReference type="InterPro" id="IPR036522">
    <property type="entry name" value="MoaC_sf"/>
</dbReference>
<feature type="domain" description="MoaB/Mog" evidence="7">
    <location>
        <begin position="152"/>
        <end position="296"/>
    </location>
</feature>
<dbReference type="InterPro" id="IPR036425">
    <property type="entry name" value="MoaB/Mog-like_dom_sf"/>
</dbReference>
<dbReference type="EC" id="4.6.1.17" evidence="3"/>
<name>A0A285N748_9AQUI</name>
<dbReference type="InterPro" id="IPR051920">
    <property type="entry name" value="MPT_Adenylyltrnsfr/MoaC-Rel"/>
</dbReference>
<dbReference type="SUPFAM" id="SSF53218">
    <property type="entry name" value="Molybdenum cofactor biosynthesis proteins"/>
    <property type="match status" value="1"/>
</dbReference>
<dbReference type="PANTHER" id="PTHR43764">
    <property type="entry name" value="MOLYBDENUM COFACTOR BIOSYNTHESIS"/>
    <property type="match status" value="1"/>
</dbReference>
<dbReference type="NCBIfam" id="TIGR00177">
    <property type="entry name" value="molyb_syn"/>
    <property type="match status" value="1"/>
</dbReference>
<comment type="function">
    <text evidence="6">Catalyzes the conversion of (8S)-3',8-cyclo-7,8-dihydroguanosine 5'-triphosphate to cyclic pyranopterin monophosphate (cPMP).</text>
</comment>
<dbReference type="Pfam" id="PF01967">
    <property type="entry name" value="MoaC"/>
    <property type="match status" value="1"/>
</dbReference>